<evidence type="ECO:0000256" key="8">
    <source>
        <dbReference type="RuleBase" id="RU361168"/>
    </source>
</evidence>
<dbReference type="InterPro" id="IPR002241">
    <property type="entry name" value="Glyco_hydro_27"/>
</dbReference>
<dbReference type="Gene3D" id="3.20.20.70">
    <property type="entry name" value="Aldolase class I"/>
    <property type="match status" value="1"/>
</dbReference>
<protein>
    <recommendedName>
        <fullName evidence="3 8">Alpha-galactosidase</fullName>
        <ecNumber evidence="3 8">3.2.1.22</ecNumber>
    </recommendedName>
    <alternativeName>
        <fullName evidence="8">Melibiase</fullName>
    </alternativeName>
</protein>
<dbReference type="OMA" id="WKSIVEI"/>
<dbReference type="GO" id="GO:0004557">
    <property type="term" value="F:alpha-galactosidase activity"/>
    <property type="evidence" value="ECO:0007669"/>
    <property type="project" value="UniProtKB-EC"/>
</dbReference>
<evidence type="ECO:0000313" key="13">
    <source>
        <dbReference type="Proteomes" id="UP000078561"/>
    </source>
</evidence>
<keyword evidence="5 8" id="KW-0378">Hydrolase</keyword>
<evidence type="ECO:0000256" key="10">
    <source>
        <dbReference type="SAM" id="SignalP"/>
    </source>
</evidence>
<keyword evidence="7 8" id="KW-0326">Glycosidase</keyword>
<keyword evidence="9" id="KW-0472">Membrane</keyword>
<dbReference type="InterPro" id="IPR013785">
    <property type="entry name" value="Aldolase_TIM"/>
</dbReference>
<evidence type="ECO:0000256" key="2">
    <source>
        <dbReference type="ARBA" id="ARBA00009743"/>
    </source>
</evidence>
<dbReference type="CDD" id="cd14792">
    <property type="entry name" value="GH27"/>
    <property type="match status" value="1"/>
</dbReference>
<feature type="transmembrane region" description="Helical" evidence="9">
    <location>
        <begin position="589"/>
        <end position="609"/>
    </location>
</feature>
<dbReference type="EMBL" id="LT554937">
    <property type="protein sequence ID" value="SAM08902.1"/>
    <property type="molecule type" value="Genomic_DNA"/>
</dbReference>
<feature type="chain" id="PRO_5007900340" description="Alpha-galactosidase" evidence="10">
    <location>
        <begin position="20"/>
        <end position="638"/>
    </location>
</feature>
<keyword evidence="13" id="KW-1185">Reference proteome</keyword>
<evidence type="ECO:0000259" key="11">
    <source>
        <dbReference type="Pfam" id="PF17801"/>
    </source>
</evidence>
<dbReference type="SUPFAM" id="SSF51445">
    <property type="entry name" value="(Trans)glycosidases"/>
    <property type="match status" value="1"/>
</dbReference>
<gene>
    <name evidence="12" type="primary">ABSGL_14568.1 scaffold 14663</name>
</gene>
<dbReference type="PANTHER" id="PTHR11452">
    <property type="entry name" value="ALPHA-GALACTOSIDASE/ALPHA-N-ACETYLGALACTOSAMINIDASE"/>
    <property type="match status" value="1"/>
</dbReference>
<dbReference type="InterPro" id="IPR017853">
    <property type="entry name" value="GH"/>
</dbReference>
<accession>A0A168STB7</accession>
<feature type="signal peptide" evidence="10">
    <location>
        <begin position="1"/>
        <end position="19"/>
    </location>
</feature>
<dbReference type="Proteomes" id="UP000078561">
    <property type="component" value="Unassembled WGS sequence"/>
</dbReference>
<keyword evidence="4 10" id="KW-0732">Signal</keyword>
<reference evidence="12" key="1">
    <citation type="submission" date="2016-04" db="EMBL/GenBank/DDBJ databases">
        <authorList>
            <person name="Evans L.H."/>
            <person name="Alamgir A."/>
            <person name="Owens N."/>
            <person name="Weber N.D."/>
            <person name="Virtaneva K."/>
            <person name="Barbian K."/>
            <person name="Babar A."/>
            <person name="Rosenke K."/>
        </authorList>
    </citation>
    <scope>NUCLEOTIDE SEQUENCE [LARGE SCALE GENOMIC DNA]</scope>
    <source>
        <strain evidence="12">CBS 101.48</strain>
    </source>
</reference>
<proteinExistence type="inferred from homology"/>
<evidence type="ECO:0000313" key="12">
    <source>
        <dbReference type="EMBL" id="SAM08902.1"/>
    </source>
</evidence>
<dbReference type="SUPFAM" id="SSF51011">
    <property type="entry name" value="Glycosyl hydrolase domain"/>
    <property type="match status" value="1"/>
</dbReference>
<dbReference type="InterPro" id="IPR013780">
    <property type="entry name" value="Glyco_hydro_b"/>
</dbReference>
<dbReference type="FunFam" id="3.20.20.70:FF:000202">
    <property type="entry name" value="Alpha-galactosidase"/>
    <property type="match status" value="1"/>
</dbReference>
<feature type="domain" description="Alpha galactosidase C-terminal" evidence="11">
    <location>
        <begin position="305"/>
        <end position="379"/>
    </location>
</feature>
<evidence type="ECO:0000256" key="3">
    <source>
        <dbReference type="ARBA" id="ARBA00012755"/>
    </source>
</evidence>
<evidence type="ECO:0000256" key="1">
    <source>
        <dbReference type="ARBA" id="ARBA00001255"/>
    </source>
</evidence>
<evidence type="ECO:0000256" key="4">
    <source>
        <dbReference type="ARBA" id="ARBA00022729"/>
    </source>
</evidence>
<evidence type="ECO:0000256" key="6">
    <source>
        <dbReference type="ARBA" id="ARBA00023157"/>
    </source>
</evidence>
<sequence length="638" mass="72723">MLLFRYFTVISLLVLPIHTYDGISTPPMGWNTWNKYGCHINEQLIKDTADMIVNNGYRDAGYAYLNLDDCWQSYDRTPDGYIIVDSDAFPNGINHVADYVHGRGLKFGLYSSAGRQTCAGRMASSGFEIQDAETYANMGVDYLKYDNCNYEEGISAKVRYESMAKAINATGRRIFLSVCSWGTENTWEWASRYGHSFRTHDDIYNDWKSIVEILNVHATVVPRSGPGKWADPDMLEIGNGKLTLDESRTHFSIWAAMKAPLILGNNLNDMSRDLYDIVTNRNVIAVNQDPLGLPAKRLVHIPYDRDIWAGELVNQSMVLVLINFMDRRQTFTIDIKQYNYTGLDVTVVDLWKNETVDLKKNRYIEGQVIEPHGVAMFKLLNGTIIRQEEDIDRTTPLDHDALQLIPPAQRYEAEDLNNMVYGLARRRGCLTCSGGAQVIALGRVNSPQTGALEFRDIKLDRPGKYKLTIGYLDCYSWTTCGDRWNRRWRLGIYTTATKSRPPFTIDLKAVGKVETVGWYSLGMELPEDTLDITLENPLGYGPSIDYIELEWMDDLSGSKPALFLLPFWQSGDPLASEHMKFVRWIVDYFYEWIAVLLLVGAFGYALWMLGKYLANRRPKYLAVDSLDDIQDAIHLEGK</sequence>
<dbReference type="Pfam" id="PF17801">
    <property type="entry name" value="Melibiase_C"/>
    <property type="match status" value="1"/>
</dbReference>
<comment type="catalytic activity">
    <reaction evidence="1 8">
        <text>Hydrolysis of terminal, non-reducing alpha-D-galactose residues in alpha-D-galactosides, including galactose oligosaccharides, galactomannans and galactolipids.</text>
        <dbReference type="EC" id="3.2.1.22"/>
    </reaction>
</comment>
<keyword evidence="9" id="KW-1133">Transmembrane helix</keyword>
<dbReference type="Gene3D" id="2.60.120.260">
    <property type="entry name" value="Galactose-binding domain-like"/>
    <property type="match status" value="1"/>
</dbReference>
<dbReference type="GO" id="GO:0005995">
    <property type="term" value="P:melibiose catabolic process"/>
    <property type="evidence" value="ECO:0007669"/>
    <property type="project" value="UniProtKB-ARBA"/>
</dbReference>
<dbReference type="STRING" id="4829.A0A168STB7"/>
<dbReference type="PANTHER" id="PTHR11452:SF75">
    <property type="entry name" value="ALPHA-GALACTOSIDASE MEL1"/>
    <property type="match status" value="1"/>
</dbReference>
<keyword evidence="6 8" id="KW-1015">Disulfide bond</keyword>
<evidence type="ECO:0000256" key="9">
    <source>
        <dbReference type="SAM" id="Phobius"/>
    </source>
</evidence>
<dbReference type="AlphaFoldDB" id="A0A168STB7"/>
<evidence type="ECO:0000256" key="7">
    <source>
        <dbReference type="ARBA" id="ARBA00023295"/>
    </source>
</evidence>
<dbReference type="InParanoid" id="A0A168STB7"/>
<dbReference type="Gene3D" id="2.60.40.1180">
    <property type="entry name" value="Golgi alpha-mannosidase II"/>
    <property type="match status" value="1"/>
</dbReference>
<keyword evidence="9" id="KW-0812">Transmembrane</keyword>
<dbReference type="EC" id="3.2.1.22" evidence="3 8"/>
<dbReference type="FunCoup" id="A0A168STB7">
    <property type="interactions" value="233"/>
</dbReference>
<dbReference type="PRINTS" id="PR00740">
    <property type="entry name" value="GLHYDRLASE27"/>
</dbReference>
<name>A0A168STB7_ABSGL</name>
<dbReference type="InterPro" id="IPR041233">
    <property type="entry name" value="Melibiase_C"/>
</dbReference>
<organism evidence="12">
    <name type="scientific">Absidia glauca</name>
    <name type="common">Pin mould</name>
    <dbReference type="NCBI Taxonomy" id="4829"/>
    <lineage>
        <taxon>Eukaryota</taxon>
        <taxon>Fungi</taxon>
        <taxon>Fungi incertae sedis</taxon>
        <taxon>Mucoromycota</taxon>
        <taxon>Mucoromycotina</taxon>
        <taxon>Mucoromycetes</taxon>
        <taxon>Mucorales</taxon>
        <taxon>Cunninghamellaceae</taxon>
        <taxon>Absidia</taxon>
    </lineage>
</organism>
<dbReference type="OrthoDB" id="5795902at2759"/>
<dbReference type="Pfam" id="PF16499">
    <property type="entry name" value="Melibiase_2"/>
    <property type="match status" value="1"/>
</dbReference>
<evidence type="ECO:0000256" key="5">
    <source>
        <dbReference type="ARBA" id="ARBA00022801"/>
    </source>
</evidence>
<comment type="similarity">
    <text evidence="2 8">Belongs to the glycosyl hydrolase 27 family.</text>
</comment>